<dbReference type="Gene3D" id="3.40.50.300">
    <property type="entry name" value="P-loop containing nucleotide triphosphate hydrolases"/>
    <property type="match status" value="1"/>
</dbReference>
<name>A0AAD8XVE0_9STRA</name>
<keyword evidence="7" id="KW-1185">Reference proteome</keyword>
<comment type="subcellular location">
    <subcellularLocation>
        <location evidence="1">Membrane</location>
        <topology evidence="1">Multi-pass membrane protein</topology>
    </subcellularLocation>
</comment>
<dbReference type="GO" id="GO:0016887">
    <property type="term" value="F:ATP hydrolysis activity"/>
    <property type="evidence" value="ECO:0007669"/>
    <property type="project" value="InterPro"/>
</dbReference>
<dbReference type="EMBL" id="JATAAI010000041">
    <property type="protein sequence ID" value="KAK1734125.1"/>
    <property type="molecule type" value="Genomic_DNA"/>
</dbReference>
<protein>
    <submittedName>
        <fullName evidence="6">Multidrug resistance-associated protein</fullName>
    </submittedName>
</protein>
<organism evidence="6 7">
    <name type="scientific">Skeletonema marinoi</name>
    <dbReference type="NCBI Taxonomy" id="267567"/>
    <lineage>
        <taxon>Eukaryota</taxon>
        <taxon>Sar</taxon>
        <taxon>Stramenopiles</taxon>
        <taxon>Ochrophyta</taxon>
        <taxon>Bacillariophyta</taxon>
        <taxon>Coscinodiscophyceae</taxon>
        <taxon>Thalassiosirophycidae</taxon>
        <taxon>Thalassiosirales</taxon>
        <taxon>Skeletonemataceae</taxon>
        <taxon>Skeletonema</taxon>
        <taxon>Skeletonema marinoi-dohrnii complex</taxon>
    </lineage>
</organism>
<evidence type="ECO:0000313" key="7">
    <source>
        <dbReference type="Proteomes" id="UP001224775"/>
    </source>
</evidence>
<proteinExistence type="inferred from homology"/>
<dbReference type="Pfam" id="PF00005">
    <property type="entry name" value="ABC_tran"/>
    <property type="match status" value="1"/>
</dbReference>
<dbReference type="InterPro" id="IPR050173">
    <property type="entry name" value="ABC_transporter_C-like"/>
</dbReference>
<dbReference type="InterPro" id="IPR027417">
    <property type="entry name" value="P-loop_NTPase"/>
</dbReference>
<dbReference type="GO" id="GO:0016020">
    <property type="term" value="C:membrane"/>
    <property type="evidence" value="ECO:0007669"/>
    <property type="project" value="UniProtKB-SubCell"/>
</dbReference>
<dbReference type="PANTHER" id="PTHR24223">
    <property type="entry name" value="ATP-BINDING CASSETTE SUB-FAMILY C"/>
    <property type="match status" value="1"/>
</dbReference>
<keyword evidence="3" id="KW-0547">Nucleotide-binding</keyword>
<comment type="similarity">
    <text evidence="2">Belongs to the ABC transporter superfamily. ABCC family. Conjugate transporter (TC 3.A.1.208) subfamily.</text>
</comment>
<dbReference type="GO" id="GO:0005524">
    <property type="term" value="F:ATP binding"/>
    <property type="evidence" value="ECO:0007669"/>
    <property type="project" value="UniProtKB-KW"/>
</dbReference>
<dbReference type="InterPro" id="IPR017871">
    <property type="entry name" value="ABC_transporter-like_CS"/>
</dbReference>
<evidence type="ECO:0000259" key="5">
    <source>
        <dbReference type="PROSITE" id="PS50893"/>
    </source>
</evidence>
<dbReference type="InterPro" id="IPR003439">
    <property type="entry name" value="ABC_transporter-like_ATP-bd"/>
</dbReference>
<dbReference type="GO" id="GO:0042626">
    <property type="term" value="F:ATPase-coupled transmembrane transporter activity"/>
    <property type="evidence" value="ECO:0007669"/>
    <property type="project" value="TreeGrafter"/>
</dbReference>
<dbReference type="PROSITE" id="PS00211">
    <property type="entry name" value="ABC_TRANSPORTER_1"/>
    <property type="match status" value="1"/>
</dbReference>
<dbReference type="PANTHER" id="PTHR24223:SF456">
    <property type="entry name" value="MULTIDRUG RESISTANCE-ASSOCIATED PROTEIN LETHAL(2)03659"/>
    <property type="match status" value="1"/>
</dbReference>
<accession>A0AAD8XVE0</accession>
<dbReference type="Proteomes" id="UP001224775">
    <property type="component" value="Unassembled WGS sequence"/>
</dbReference>
<feature type="domain" description="ABC transporter" evidence="5">
    <location>
        <begin position="28"/>
        <end position="307"/>
    </location>
</feature>
<comment type="caution">
    <text evidence="6">The sequence shown here is derived from an EMBL/GenBank/DDBJ whole genome shotgun (WGS) entry which is preliminary data.</text>
</comment>
<dbReference type="SUPFAM" id="SSF52540">
    <property type="entry name" value="P-loop containing nucleoside triphosphate hydrolases"/>
    <property type="match status" value="1"/>
</dbReference>
<evidence type="ECO:0000256" key="3">
    <source>
        <dbReference type="ARBA" id="ARBA00022741"/>
    </source>
</evidence>
<evidence type="ECO:0000256" key="4">
    <source>
        <dbReference type="ARBA" id="ARBA00022840"/>
    </source>
</evidence>
<evidence type="ECO:0000256" key="1">
    <source>
        <dbReference type="ARBA" id="ARBA00004141"/>
    </source>
</evidence>
<sequence>MGAFVTLSASFCITMFNIGLTAGLSGLLLVWSSCKMDLFDFNLIQAHESDINDYHIGLLNTSLWGSGSAITSIERMHSLEILPQEKSMITSEECKVDKSWPKKGELVFDNVSLRYRPGLPLSWTGCRSQSSMGSVSQWWDELHTGSFRRTRTTQWNVHPSTRPAVFSGTIRSNLDPFLVHSDEELIRALELVKFPHKLLNEAVEEGGGNFSAGEKQLLCLARAMLANPRLLVLDEATSSCDRETDSSVQQMLRSEFPDTTLLTIAHRLDTIIDYDAVIVMENGKVAEMGSPRGLLSSSGIFTDMVNATGPESAAQLKLLVN</sequence>
<dbReference type="AlphaFoldDB" id="A0AAD8XVE0"/>
<dbReference type="PROSITE" id="PS50893">
    <property type="entry name" value="ABC_TRANSPORTER_2"/>
    <property type="match status" value="1"/>
</dbReference>
<keyword evidence="4" id="KW-0067">ATP-binding</keyword>
<evidence type="ECO:0000256" key="2">
    <source>
        <dbReference type="ARBA" id="ARBA00009726"/>
    </source>
</evidence>
<reference evidence="6" key="1">
    <citation type="submission" date="2023-06" db="EMBL/GenBank/DDBJ databases">
        <title>Survivors Of The Sea: Transcriptome response of Skeletonema marinoi to long-term dormancy.</title>
        <authorList>
            <person name="Pinder M.I.M."/>
            <person name="Kourtchenko O."/>
            <person name="Robertson E.K."/>
            <person name="Larsson T."/>
            <person name="Maumus F."/>
            <person name="Osuna-Cruz C.M."/>
            <person name="Vancaester E."/>
            <person name="Stenow R."/>
            <person name="Vandepoele K."/>
            <person name="Ploug H."/>
            <person name="Bruchert V."/>
            <person name="Godhe A."/>
            <person name="Topel M."/>
        </authorList>
    </citation>
    <scope>NUCLEOTIDE SEQUENCE</scope>
    <source>
        <strain evidence="6">R05AC</strain>
    </source>
</reference>
<evidence type="ECO:0000313" key="6">
    <source>
        <dbReference type="EMBL" id="KAK1734125.1"/>
    </source>
</evidence>
<gene>
    <name evidence="6" type="ORF">QTG54_015128</name>
</gene>